<dbReference type="PANTHER" id="PTHR30273:SF2">
    <property type="entry name" value="PROTEIN FECR"/>
    <property type="match status" value="1"/>
</dbReference>
<keyword evidence="1" id="KW-1133">Transmembrane helix</keyword>
<dbReference type="FunFam" id="2.60.120.1440:FF:000001">
    <property type="entry name" value="Putative anti-sigma factor"/>
    <property type="match status" value="1"/>
</dbReference>
<dbReference type="Proteomes" id="UP000823862">
    <property type="component" value="Unassembled WGS sequence"/>
</dbReference>
<dbReference type="InterPro" id="IPR006860">
    <property type="entry name" value="FecR"/>
</dbReference>
<feature type="domain" description="FecR protein" evidence="2">
    <location>
        <begin position="103"/>
        <end position="197"/>
    </location>
</feature>
<keyword evidence="1" id="KW-0472">Membrane</keyword>
<reference evidence="4" key="1">
    <citation type="journal article" date="2021" name="PeerJ">
        <title>Extensive microbial diversity within the chicken gut microbiome revealed by metagenomics and culture.</title>
        <authorList>
            <person name="Gilroy R."/>
            <person name="Ravi A."/>
            <person name="Getino M."/>
            <person name="Pursley I."/>
            <person name="Horton D.L."/>
            <person name="Alikhan N.F."/>
            <person name="Baker D."/>
            <person name="Gharbi K."/>
            <person name="Hall N."/>
            <person name="Watson M."/>
            <person name="Adriaenssens E.M."/>
            <person name="Foster-Nyarko E."/>
            <person name="Jarju S."/>
            <person name="Secka A."/>
            <person name="Antonio M."/>
            <person name="Oren A."/>
            <person name="Chaudhuri R.R."/>
            <person name="La Ragione R."/>
            <person name="Hildebrand F."/>
            <person name="Pallen M.J."/>
        </authorList>
    </citation>
    <scope>NUCLEOTIDE SEQUENCE</scope>
    <source>
        <strain evidence="4">ChiHjej12B11-9795</strain>
    </source>
</reference>
<dbReference type="InterPro" id="IPR012373">
    <property type="entry name" value="Ferrdict_sens_TM"/>
</dbReference>
<feature type="domain" description="Protein FecR C-terminal" evidence="3">
    <location>
        <begin position="242"/>
        <end position="312"/>
    </location>
</feature>
<reference evidence="4" key="2">
    <citation type="submission" date="2021-04" db="EMBL/GenBank/DDBJ databases">
        <authorList>
            <person name="Gilroy R."/>
        </authorList>
    </citation>
    <scope>NUCLEOTIDE SEQUENCE</scope>
    <source>
        <strain evidence="4">ChiHjej12B11-9795</strain>
    </source>
</reference>
<dbReference type="Pfam" id="PF04773">
    <property type="entry name" value="FecR"/>
    <property type="match status" value="1"/>
</dbReference>
<evidence type="ECO:0000259" key="3">
    <source>
        <dbReference type="Pfam" id="PF16344"/>
    </source>
</evidence>
<organism evidence="4 5">
    <name type="scientific">Candidatus Bacteroides avicola</name>
    <dbReference type="NCBI Taxonomy" id="2838468"/>
    <lineage>
        <taxon>Bacteria</taxon>
        <taxon>Pseudomonadati</taxon>
        <taxon>Bacteroidota</taxon>
        <taxon>Bacteroidia</taxon>
        <taxon>Bacteroidales</taxon>
        <taxon>Bacteroidaceae</taxon>
        <taxon>Bacteroides</taxon>
    </lineage>
</organism>
<dbReference type="PIRSF" id="PIRSF018266">
    <property type="entry name" value="FecR"/>
    <property type="match status" value="1"/>
</dbReference>
<dbReference type="EMBL" id="DWZI01000036">
    <property type="protein sequence ID" value="HJA85901.1"/>
    <property type="molecule type" value="Genomic_DNA"/>
</dbReference>
<dbReference type="Gene3D" id="3.55.50.30">
    <property type="match status" value="1"/>
</dbReference>
<sequence>MNKNLLYRFFEGHASIEEMKQIKEWAESSEENLRVLYQERKLFDAGQILGSMPMQAAPRKSKARQVGLWREWLKIAAVVAVTFSLTTTWFIFTNHRTALAMQTITVPSGQRVNILLPDSTDVWLNAGTTFSYPTTFGTRQREVELDGEAYFDVTHNEEIPFVVHTSQMDIEVLGTEFNVEAYSDTEHFETSLIQGCVKVSSTSDPEQHVTLAPSQKTTMLDGQLVVENIDDYNVYRWREGLYCFRYKSFADILKDLEKYFDIEIRLENPRIAGIVLTGKFRIPEGLDFILKVLQLDVEFSYSRDIEHNIVYIQ</sequence>
<keyword evidence="1" id="KW-0812">Transmembrane</keyword>
<gene>
    <name evidence="4" type="ORF">H9950_06895</name>
</gene>
<name>A0A9D2HWY7_9BACE</name>
<dbReference type="Pfam" id="PF16344">
    <property type="entry name" value="FecR_C"/>
    <property type="match status" value="1"/>
</dbReference>
<dbReference type="Gene3D" id="2.60.120.1440">
    <property type="match status" value="1"/>
</dbReference>
<evidence type="ECO:0000259" key="2">
    <source>
        <dbReference type="Pfam" id="PF04773"/>
    </source>
</evidence>
<feature type="transmembrane region" description="Helical" evidence="1">
    <location>
        <begin position="72"/>
        <end position="92"/>
    </location>
</feature>
<dbReference type="GO" id="GO:0016989">
    <property type="term" value="F:sigma factor antagonist activity"/>
    <property type="evidence" value="ECO:0007669"/>
    <property type="project" value="TreeGrafter"/>
</dbReference>
<evidence type="ECO:0000313" key="4">
    <source>
        <dbReference type="EMBL" id="HJA85901.1"/>
    </source>
</evidence>
<comment type="caution">
    <text evidence="4">The sequence shown here is derived from an EMBL/GenBank/DDBJ whole genome shotgun (WGS) entry which is preliminary data.</text>
</comment>
<evidence type="ECO:0000313" key="5">
    <source>
        <dbReference type="Proteomes" id="UP000823862"/>
    </source>
</evidence>
<dbReference type="AlphaFoldDB" id="A0A9D2HWY7"/>
<evidence type="ECO:0000256" key="1">
    <source>
        <dbReference type="SAM" id="Phobius"/>
    </source>
</evidence>
<accession>A0A9D2HWY7</accession>
<dbReference type="PANTHER" id="PTHR30273">
    <property type="entry name" value="PERIPLASMIC SIGNAL SENSOR AND SIGMA FACTOR ACTIVATOR FECR-RELATED"/>
    <property type="match status" value="1"/>
</dbReference>
<proteinExistence type="predicted"/>
<protein>
    <submittedName>
        <fullName evidence="4">FecR domain-containing protein</fullName>
    </submittedName>
</protein>
<dbReference type="InterPro" id="IPR032508">
    <property type="entry name" value="FecR_C"/>
</dbReference>